<dbReference type="GO" id="GO:0045089">
    <property type="term" value="P:positive regulation of innate immune response"/>
    <property type="evidence" value="ECO:0007669"/>
    <property type="project" value="TreeGrafter"/>
</dbReference>
<keyword evidence="6" id="KW-1185">Reference proteome</keyword>
<proteinExistence type="inferred from homology"/>
<feature type="region of interest" description="Disordered" evidence="4">
    <location>
        <begin position="151"/>
        <end position="195"/>
    </location>
</feature>
<evidence type="ECO:0000256" key="4">
    <source>
        <dbReference type="SAM" id="MobiDB-lite"/>
    </source>
</evidence>
<dbReference type="OrthoDB" id="10039914at2759"/>
<feature type="compositionally biased region" description="Polar residues" evidence="4">
    <location>
        <begin position="151"/>
        <end position="162"/>
    </location>
</feature>
<evidence type="ECO:0000256" key="2">
    <source>
        <dbReference type="ARBA" id="ARBA00005625"/>
    </source>
</evidence>
<dbReference type="Proteomes" id="UP000277928">
    <property type="component" value="Unassembled WGS sequence"/>
</dbReference>
<dbReference type="PANTHER" id="PTHR13293:SF6">
    <property type="entry name" value="AKIRIN-RELATED"/>
    <property type="match status" value="1"/>
</dbReference>
<gene>
    <name evidence="5" type="ORF">NLS_LOCUS194</name>
</gene>
<dbReference type="PANTHER" id="PTHR13293">
    <property type="entry name" value="AKIRIN-RELATED"/>
    <property type="match status" value="1"/>
</dbReference>
<name>A0A3P6S6U2_LITSI</name>
<evidence type="ECO:0000256" key="3">
    <source>
        <dbReference type="ARBA" id="ARBA00023242"/>
    </source>
</evidence>
<sequence>MHVYTQVSLTCDSALTISMACGVALKRPYDYDDYLIAEGSEAKRARHTQTHCSPFRAQIGTIAASLPTSGASSALMQLRDPKDREAYDNSPFAQVGNNLQLSSGQLESYLRAEVRYLKRRHLIPHRTLTSNVVNTGNGEWSGARQRYGSHFSSNSVSGNGTASDHGYREAPLSPNNNSGSESESETNVQKTSSMKDLYEKPQFSLKQVMMICERLLKQQEVRLRYEYETVLNQRLEEQHEQYVQFAREQIQRQHQDDGVELSYLS</sequence>
<reference evidence="5 6" key="1">
    <citation type="submission" date="2018-08" db="EMBL/GenBank/DDBJ databases">
        <authorList>
            <person name="Laetsch R D."/>
            <person name="Stevens L."/>
            <person name="Kumar S."/>
            <person name="Blaxter L. M."/>
        </authorList>
    </citation>
    <scope>NUCLEOTIDE SEQUENCE [LARGE SCALE GENOMIC DNA]</scope>
</reference>
<dbReference type="OMA" id="PMGGEHR"/>
<dbReference type="EMBL" id="UYRX01000004">
    <property type="protein sequence ID" value="VDK67809.1"/>
    <property type="molecule type" value="Genomic_DNA"/>
</dbReference>
<dbReference type="GO" id="GO:0000785">
    <property type="term" value="C:chromatin"/>
    <property type="evidence" value="ECO:0007669"/>
    <property type="project" value="TreeGrafter"/>
</dbReference>
<organism evidence="5 6">
    <name type="scientific">Litomosoides sigmodontis</name>
    <name type="common">Filarial nematode worm</name>
    <dbReference type="NCBI Taxonomy" id="42156"/>
    <lineage>
        <taxon>Eukaryota</taxon>
        <taxon>Metazoa</taxon>
        <taxon>Ecdysozoa</taxon>
        <taxon>Nematoda</taxon>
        <taxon>Chromadorea</taxon>
        <taxon>Rhabditida</taxon>
        <taxon>Spirurina</taxon>
        <taxon>Spiruromorpha</taxon>
        <taxon>Filarioidea</taxon>
        <taxon>Onchocercidae</taxon>
        <taxon>Litomosoides</taxon>
    </lineage>
</organism>
<dbReference type="InterPro" id="IPR024132">
    <property type="entry name" value="Akirin"/>
</dbReference>
<evidence type="ECO:0008006" key="7">
    <source>
        <dbReference type="Google" id="ProtNLM"/>
    </source>
</evidence>
<evidence type="ECO:0000313" key="6">
    <source>
        <dbReference type="Proteomes" id="UP000277928"/>
    </source>
</evidence>
<comment type="similarity">
    <text evidence="2">Belongs to the akirin family.</text>
</comment>
<evidence type="ECO:0000256" key="1">
    <source>
        <dbReference type="ARBA" id="ARBA00004123"/>
    </source>
</evidence>
<comment type="subcellular location">
    <subcellularLocation>
        <location evidence="1">Nucleus</location>
    </subcellularLocation>
</comment>
<keyword evidence="3" id="KW-0539">Nucleus</keyword>
<evidence type="ECO:0000313" key="5">
    <source>
        <dbReference type="EMBL" id="VDK67809.1"/>
    </source>
</evidence>
<dbReference type="GO" id="GO:0045944">
    <property type="term" value="P:positive regulation of transcription by RNA polymerase II"/>
    <property type="evidence" value="ECO:0007669"/>
    <property type="project" value="TreeGrafter"/>
</dbReference>
<dbReference type="STRING" id="42156.A0A3P6S6U2"/>
<protein>
    <recommendedName>
        <fullName evidence="7">Akirin</fullName>
    </recommendedName>
</protein>
<dbReference type="GO" id="GO:0003712">
    <property type="term" value="F:transcription coregulator activity"/>
    <property type="evidence" value="ECO:0007669"/>
    <property type="project" value="TreeGrafter"/>
</dbReference>
<accession>A0A3P6S6U2</accession>
<dbReference type="GO" id="GO:0005634">
    <property type="term" value="C:nucleus"/>
    <property type="evidence" value="ECO:0007669"/>
    <property type="project" value="UniProtKB-SubCell"/>
</dbReference>
<dbReference type="AlphaFoldDB" id="A0A3P6S6U2"/>